<dbReference type="Gene3D" id="1.10.10.10">
    <property type="entry name" value="Winged helix-like DNA-binding domain superfamily/Winged helix DNA-binding domain"/>
    <property type="match status" value="1"/>
</dbReference>
<dbReference type="Proteomes" id="UP000274822">
    <property type="component" value="Unassembled WGS sequence"/>
</dbReference>
<dbReference type="SUPFAM" id="SSF51905">
    <property type="entry name" value="FAD/NAD(P)-binding domain"/>
    <property type="match status" value="1"/>
</dbReference>
<dbReference type="InterPro" id="IPR007526">
    <property type="entry name" value="SWIRM"/>
</dbReference>
<dbReference type="PANTHER" id="PTHR10742:SF386">
    <property type="entry name" value="LYSINE-SPECIFIC HISTONE DEMETHYLASE 1A"/>
    <property type="match status" value="1"/>
</dbReference>
<dbReference type="PANTHER" id="PTHR10742">
    <property type="entry name" value="FLAVIN MONOAMINE OXIDASE"/>
    <property type="match status" value="1"/>
</dbReference>
<dbReference type="EMBL" id="RBNJ01015911">
    <property type="protein sequence ID" value="RUS24464.1"/>
    <property type="molecule type" value="Genomic_DNA"/>
</dbReference>
<name>A0A433Q480_9FUNG</name>
<dbReference type="InterPro" id="IPR036388">
    <property type="entry name" value="WH-like_DNA-bd_sf"/>
</dbReference>
<dbReference type="InterPro" id="IPR009057">
    <property type="entry name" value="Homeodomain-like_sf"/>
</dbReference>
<feature type="compositionally biased region" description="Pro residues" evidence="3">
    <location>
        <begin position="145"/>
        <end position="159"/>
    </location>
</feature>
<keyword evidence="6" id="KW-1185">Reference proteome</keyword>
<dbReference type="InterPro" id="IPR036188">
    <property type="entry name" value="FAD/NAD-bd_sf"/>
</dbReference>
<dbReference type="Gene3D" id="3.50.50.60">
    <property type="entry name" value="FAD/NAD(P)-binding domain"/>
    <property type="match status" value="1"/>
</dbReference>
<feature type="domain" description="SWIRM" evidence="4">
    <location>
        <begin position="216"/>
        <end position="315"/>
    </location>
</feature>
<dbReference type="PROSITE" id="PS50934">
    <property type="entry name" value="SWIRM"/>
    <property type="match status" value="1"/>
</dbReference>
<evidence type="ECO:0000256" key="3">
    <source>
        <dbReference type="SAM" id="MobiDB-lite"/>
    </source>
</evidence>
<feature type="compositionally biased region" description="Polar residues" evidence="3">
    <location>
        <begin position="92"/>
        <end position="115"/>
    </location>
</feature>
<dbReference type="AlphaFoldDB" id="A0A433Q480"/>
<dbReference type="GO" id="GO:0003682">
    <property type="term" value="F:chromatin binding"/>
    <property type="evidence" value="ECO:0007669"/>
    <property type="project" value="TreeGrafter"/>
</dbReference>
<sequence length="605" mass="66504">MTPNNEPVAGGGSTELLVLVGTPSPATIIPTAIPPVDFDSPLSVSERAASFKSEPDIFDTSSVLSEVSTDTPDADDTMLYESNMAEPVAGTDNLTNQTPSDLDLISNTPTPTKTGPRSRKVRGKGSNILSGLTITMNDLPDKPRPAPPPPSSTPKPTAPPKYRASLHLSFFASDMDTSGTRVVRRGPGRPRKDALRRVDMMKVQVKEIKQQMQREYYEAARGSRLMYTVMSPQEKEIFGRALRYLQLPVYLNIRNGILRLWLQNPRVPLTLDQAMRVKRDHGYSAKYDHLLRAVYEFLVRYGYINFGYLSPIQTPTLPLSRLHLGLRNDPRQKTVVVVGAGMAGIACARQLHLLFAHFAPAFAPHPPPAIVVVEARGRIGGRVFSYPLHTQAPMQFECVLRAENKAVVFPRRPAGIDLGAQIITGFDGGNPMEVVVKKQLRLPLHPLMSNYCHLHDAKGERVSDETDRKCDEMFNEVLDLACGLKRDTRGWSEDLVEFLLTRGDARGEGVEKAAVPTVKREEVVEDWGLLEAGTPLSEAEGDRDTQDGSEVSSALSSPPPESVNGDAIGRDAIERAGVDAAETWRLKGMVDIDRERDCGRALALC</sequence>
<comment type="caution">
    <text evidence="5">The sequence shown here is derived from an EMBL/GenBank/DDBJ whole genome shotgun (WGS) entry which is preliminary data.</text>
</comment>
<evidence type="ECO:0000256" key="2">
    <source>
        <dbReference type="ARBA" id="ARBA00023002"/>
    </source>
</evidence>
<protein>
    <recommendedName>
        <fullName evidence="4">SWIRM domain-containing protein</fullName>
    </recommendedName>
</protein>
<dbReference type="Pfam" id="PF01593">
    <property type="entry name" value="Amino_oxidase"/>
    <property type="match status" value="1"/>
</dbReference>
<evidence type="ECO:0000313" key="5">
    <source>
        <dbReference type="EMBL" id="RUS24464.1"/>
    </source>
</evidence>
<dbReference type="GO" id="GO:0050660">
    <property type="term" value="F:flavin adenine dinucleotide binding"/>
    <property type="evidence" value="ECO:0007669"/>
    <property type="project" value="TreeGrafter"/>
</dbReference>
<gene>
    <name evidence="5" type="ORF">BC938DRAFT_473541</name>
</gene>
<accession>A0A433Q480</accession>
<feature type="region of interest" description="Disordered" evidence="3">
    <location>
        <begin position="89"/>
        <end position="161"/>
    </location>
</feature>
<proteinExistence type="inferred from homology"/>
<evidence type="ECO:0000259" key="4">
    <source>
        <dbReference type="PROSITE" id="PS50934"/>
    </source>
</evidence>
<evidence type="ECO:0000313" key="6">
    <source>
        <dbReference type="Proteomes" id="UP000274822"/>
    </source>
</evidence>
<reference evidence="5 6" key="1">
    <citation type="journal article" date="2018" name="New Phytol.">
        <title>Phylogenomics of Endogonaceae and evolution of mycorrhizas within Mucoromycota.</title>
        <authorList>
            <person name="Chang Y."/>
            <person name="Desiro A."/>
            <person name="Na H."/>
            <person name="Sandor L."/>
            <person name="Lipzen A."/>
            <person name="Clum A."/>
            <person name="Barry K."/>
            <person name="Grigoriev I.V."/>
            <person name="Martin F.M."/>
            <person name="Stajich J.E."/>
            <person name="Smith M.E."/>
            <person name="Bonito G."/>
            <person name="Spatafora J.W."/>
        </authorList>
    </citation>
    <scope>NUCLEOTIDE SEQUENCE [LARGE SCALE GENOMIC DNA]</scope>
    <source>
        <strain evidence="5 6">AD002</strain>
    </source>
</reference>
<dbReference type="GO" id="GO:0016491">
    <property type="term" value="F:oxidoreductase activity"/>
    <property type="evidence" value="ECO:0007669"/>
    <property type="project" value="UniProtKB-KW"/>
</dbReference>
<keyword evidence="2" id="KW-0560">Oxidoreductase</keyword>
<feature type="region of interest" description="Disordered" evidence="3">
    <location>
        <begin position="530"/>
        <end position="567"/>
    </location>
</feature>
<dbReference type="GO" id="GO:0006338">
    <property type="term" value="P:chromatin remodeling"/>
    <property type="evidence" value="ECO:0007669"/>
    <property type="project" value="TreeGrafter"/>
</dbReference>
<dbReference type="SUPFAM" id="SSF46689">
    <property type="entry name" value="Homeodomain-like"/>
    <property type="match status" value="1"/>
</dbReference>
<comment type="similarity">
    <text evidence="1">Belongs to the flavin monoamine oxidase family.</text>
</comment>
<evidence type="ECO:0000256" key="1">
    <source>
        <dbReference type="ARBA" id="ARBA00005995"/>
    </source>
</evidence>
<organism evidence="5 6">
    <name type="scientific">Jimgerdemannia flammicorona</name>
    <dbReference type="NCBI Taxonomy" id="994334"/>
    <lineage>
        <taxon>Eukaryota</taxon>
        <taxon>Fungi</taxon>
        <taxon>Fungi incertae sedis</taxon>
        <taxon>Mucoromycota</taxon>
        <taxon>Mucoromycotina</taxon>
        <taxon>Endogonomycetes</taxon>
        <taxon>Endogonales</taxon>
        <taxon>Endogonaceae</taxon>
        <taxon>Jimgerdemannia</taxon>
    </lineage>
</organism>
<dbReference type="Pfam" id="PF04433">
    <property type="entry name" value="SWIRM"/>
    <property type="match status" value="1"/>
</dbReference>
<dbReference type="InterPro" id="IPR050281">
    <property type="entry name" value="Flavin_monoamine_oxidase"/>
</dbReference>
<feature type="compositionally biased region" description="Polar residues" evidence="3">
    <location>
        <begin position="127"/>
        <end position="136"/>
    </location>
</feature>
<dbReference type="InterPro" id="IPR002937">
    <property type="entry name" value="Amino_oxidase"/>
</dbReference>
<dbReference type="GO" id="GO:0010468">
    <property type="term" value="P:regulation of gene expression"/>
    <property type="evidence" value="ECO:0007669"/>
    <property type="project" value="UniProtKB-ARBA"/>
</dbReference>